<evidence type="ECO:0008006" key="3">
    <source>
        <dbReference type="Google" id="ProtNLM"/>
    </source>
</evidence>
<evidence type="ECO:0000313" key="2">
    <source>
        <dbReference type="Proteomes" id="UP001649230"/>
    </source>
</evidence>
<gene>
    <name evidence="1" type="ORF">L0M14_24020</name>
</gene>
<organism evidence="1 2">
    <name type="scientific">Paenibacillus hexagrammi</name>
    <dbReference type="NCBI Taxonomy" id="2908839"/>
    <lineage>
        <taxon>Bacteria</taxon>
        <taxon>Bacillati</taxon>
        <taxon>Bacillota</taxon>
        <taxon>Bacilli</taxon>
        <taxon>Bacillales</taxon>
        <taxon>Paenibacillaceae</taxon>
        <taxon>Paenibacillus</taxon>
    </lineage>
</organism>
<proteinExistence type="predicted"/>
<protein>
    <recommendedName>
        <fullName evidence="3">Antirepressor AbbA</fullName>
    </recommendedName>
</protein>
<accession>A0ABY3SG21</accession>
<dbReference type="RefSeq" id="WP_235119007.1">
    <property type="nucleotide sequence ID" value="NZ_CP090978.1"/>
</dbReference>
<sequence length="65" mass="7481">MTSSSLKEQEQLLLKNLCLQHGISTELISKLLASAEENNYSNKSMNERRTDYINLINFYNKKSGQ</sequence>
<evidence type="ECO:0000313" key="1">
    <source>
        <dbReference type="EMBL" id="UJF32659.1"/>
    </source>
</evidence>
<dbReference type="EMBL" id="CP090978">
    <property type="protein sequence ID" value="UJF32659.1"/>
    <property type="molecule type" value="Genomic_DNA"/>
</dbReference>
<dbReference type="Proteomes" id="UP001649230">
    <property type="component" value="Chromosome"/>
</dbReference>
<name>A0ABY3SG21_9BACL</name>
<reference evidence="1 2" key="1">
    <citation type="journal article" date="2024" name="Int. J. Syst. Evol. Microbiol.">
        <title>Paenibacillus hexagrammi sp. nov., a novel bacterium isolated from the gut content of Hexagrammos agrammus.</title>
        <authorList>
            <person name="Jung H.K."/>
            <person name="Kim D.G."/>
            <person name="Zin H."/>
            <person name="Park J."/>
            <person name="Jung H."/>
            <person name="Kim Y.O."/>
            <person name="Kong H.J."/>
            <person name="Kim J.W."/>
            <person name="Kim Y.S."/>
        </authorList>
    </citation>
    <scope>NUCLEOTIDE SEQUENCE [LARGE SCALE GENOMIC DNA]</scope>
    <source>
        <strain evidence="1 2">YPD9-1</strain>
    </source>
</reference>
<keyword evidence="2" id="KW-1185">Reference proteome</keyword>